<reference evidence="2" key="1">
    <citation type="submission" date="2017-03" db="EMBL/GenBank/DDBJ databases">
        <title>Phytopthora megakarya and P. palmivora, two closely related causual agents of cacao black pod achieved similar genome size and gene model numbers by different mechanisms.</title>
        <authorList>
            <person name="Ali S."/>
            <person name="Shao J."/>
            <person name="Larry D.J."/>
            <person name="Kronmiller B."/>
            <person name="Shen D."/>
            <person name="Strem M.D."/>
            <person name="Melnick R.L."/>
            <person name="Guiltinan M.J."/>
            <person name="Tyler B.M."/>
            <person name="Meinhardt L.W."/>
            <person name="Bailey B.A."/>
        </authorList>
    </citation>
    <scope>NUCLEOTIDE SEQUENCE [LARGE SCALE GENOMIC DNA]</scope>
    <source>
        <strain evidence="2">zdho120</strain>
    </source>
</reference>
<sequence length="60" mass="6957">MFYHILMGEEDVPLPAVSTPSGMQWEWLNAPVTFNRIMSNLLHLHRQFAPTYFDGIVIHS</sequence>
<dbReference type="EMBL" id="NBNE01002836">
    <property type="protein sequence ID" value="OWZ09305.1"/>
    <property type="molecule type" value="Genomic_DNA"/>
</dbReference>
<comment type="caution">
    <text evidence="1">The sequence shown here is derived from an EMBL/GenBank/DDBJ whole genome shotgun (WGS) entry which is preliminary data.</text>
</comment>
<evidence type="ECO:0008006" key="3">
    <source>
        <dbReference type="Google" id="ProtNLM"/>
    </source>
</evidence>
<keyword evidence="2" id="KW-1185">Reference proteome</keyword>
<proteinExistence type="predicted"/>
<dbReference type="Proteomes" id="UP000198211">
    <property type="component" value="Unassembled WGS sequence"/>
</dbReference>
<evidence type="ECO:0000313" key="2">
    <source>
        <dbReference type="Proteomes" id="UP000198211"/>
    </source>
</evidence>
<dbReference type="InterPro" id="IPR043502">
    <property type="entry name" value="DNA/RNA_pol_sf"/>
</dbReference>
<evidence type="ECO:0000313" key="1">
    <source>
        <dbReference type="EMBL" id="OWZ09305.1"/>
    </source>
</evidence>
<protein>
    <recommendedName>
        <fullName evidence="3">Reverse transcriptase</fullName>
    </recommendedName>
</protein>
<dbReference type="AlphaFoldDB" id="A0A225VVD1"/>
<dbReference type="OrthoDB" id="95599at2759"/>
<gene>
    <name evidence="1" type="ORF">PHMEG_00018011</name>
</gene>
<dbReference type="SUPFAM" id="SSF56672">
    <property type="entry name" value="DNA/RNA polymerases"/>
    <property type="match status" value="1"/>
</dbReference>
<organism evidence="1 2">
    <name type="scientific">Phytophthora megakarya</name>
    <dbReference type="NCBI Taxonomy" id="4795"/>
    <lineage>
        <taxon>Eukaryota</taxon>
        <taxon>Sar</taxon>
        <taxon>Stramenopiles</taxon>
        <taxon>Oomycota</taxon>
        <taxon>Peronosporomycetes</taxon>
        <taxon>Peronosporales</taxon>
        <taxon>Peronosporaceae</taxon>
        <taxon>Phytophthora</taxon>
    </lineage>
</organism>
<accession>A0A225VVD1</accession>
<name>A0A225VVD1_9STRA</name>